<dbReference type="GO" id="GO:0006508">
    <property type="term" value="P:proteolysis"/>
    <property type="evidence" value="ECO:0007669"/>
    <property type="project" value="UniProtKB-KW"/>
</dbReference>
<dbReference type="InterPro" id="IPR012337">
    <property type="entry name" value="RNaseH-like_sf"/>
</dbReference>
<accession>A0A251U9C1</accession>
<evidence type="ECO:0000313" key="6">
    <source>
        <dbReference type="EMBL" id="OTG18891.1"/>
    </source>
</evidence>
<dbReference type="OMA" id="SEPENIW"/>
<dbReference type="InterPro" id="IPR039537">
    <property type="entry name" value="Retrotran_Ty1/copia-like"/>
</dbReference>
<dbReference type="InterPro" id="IPR001878">
    <property type="entry name" value="Znf_CCHC"/>
</dbReference>
<dbReference type="AlphaFoldDB" id="A0A251U9C1"/>
<dbReference type="Pfam" id="PF00665">
    <property type="entry name" value="rve"/>
    <property type="match status" value="1"/>
</dbReference>
<dbReference type="Proteomes" id="UP000215914">
    <property type="component" value="Chromosome 8"/>
</dbReference>
<proteinExistence type="predicted"/>
<dbReference type="GO" id="GO:0003676">
    <property type="term" value="F:nucleic acid binding"/>
    <property type="evidence" value="ECO:0007669"/>
    <property type="project" value="InterPro"/>
</dbReference>
<keyword evidence="2" id="KW-0479">Metal-binding</keyword>
<dbReference type="EMBL" id="CM007897">
    <property type="protein sequence ID" value="OTG18891.1"/>
    <property type="molecule type" value="Genomic_DNA"/>
</dbReference>
<feature type="compositionally biased region" description="Basic and acidic residues" evidence="3">
    <location>
        <begin position="220"/>
        <end position="235"/>
    </location>
</feature>
<feature type="compositionally biased region" description="Gly residues" evidence="3">
    <location>
        <begin position="208"/>
        <end position="219"/>
    </location>
</feature>
<dbReference type="InterPro" id="IPR025724">
    <property type="entry name" value="GAG-pre-integrase_dom"/>
</dbReference>
<dbReference type="GO" id="GO:0008233">
    <property type="term" value="F:peptidase activity"/>
    <property type="evidence" value="ECO:0007669"/>
    <property type="project" value="UniProtKB-KW"/>
</dbReference>
<dbReference type="Pfam" id="PF13976">
    <property type="entry name" value="gag_pre-integrs"/>
    <property type="match status" value="1"/>
</dbReference>
<dbReference type="Gene3D" id="3.30.420.10">
    <property type="entry name" value="Ribonuclease H-like superfamily/Ribonuclease H"/>
    <property type="match status" value="1"/>
</dbReference>
<dbReference type="InterPro" id="IPR001584">
    <property type="entry name" value="Integrase_cat-core"/>
</dbReference>
<gene>
    <name evidence="6" type="ORF">HannXRQ_Chr08g0228031</name>
</gene>
<feature type="compositionally biased region" description="Basic residues" evidence="3">
    <location>
        <begin position="189"/>
        <end position="199"/>
    </location>
</feature>
<keyword evidence="7" id="KW-1185">Reference proteome</keyword>
<dbReference type="InterPro" id="IPR036875">
    <property type="entry name" value="Znf_CCHC_sf"/>
</dbReference>
<dbReference type="Pfam" id="PF00098">
    <property type="entry name" value="zf-CCHC"/>
    <property type="match status" value="1"/>
</dbReference>
<dbReference type="STRING" id="4232.A0A251U9C1"/>
<keyword evidence="1" id="KW-0378">Hydrolase</keyword>
<dbReference type="GO" id="GO:0008270">
    <property type="term" value="F:zinc ion binding"/>
    <property type="evidence" value="ECO:0007669"/>
    <property type="project" value="UniProtKB-KW"/>
</dbReference>
<feature type="region of interest" description="Disordered" evidence="3">
    <location>
        <begin position="184"/>
        <end position="239"/>
    </location>
</feature>
<feature type="domain" description="Integrase catalytic" evidence="5">
    <location>
        <begin position="460"/>
        <end position="605"/>
    </location>
</feature>
<keyword evidence="1" id="KW-0645">Protease</keyword>
<evidence type="ECO:0000256" key="3">
    <source>
        <dbReference type="SAM" id="MobiDB-lite"/>
    </source>
</evidence>
<dbReference type="PROSITE" id="PS50994">
    <property type="entry name" value="INTEGRASE"/>
    <property type="match status" value="1"/>
</dbReference>
<evidence type="ECO:0000259" key="4">
    <source>
        <dbReference type="PROSITE" id="PS50158"/>
    </source>
</evidence>
<evidence type="ECO:0000313" key="7">
    <source>
        <dbReference type="Proteomes" id="UP000215914"/>
    </source>
</evidence>
<dbReference type="GO" id="GO:0015074">
    <property type="term" value="P:DNA integration"/>
    <property type="evidence" value="ECO:0007669"/>
    <property type="project" value="InterPro"/>
</dbReference>
<dbReference type="SMART" id="SM00343">
    <property type="entry name" value="ZnF_C2HC"/>
    <property type="match status" value="1"/>
</dbReference>
<keyword evidence="2" id="KW-0863">Zinc-finger</keyword>
<keyword evidence="2" id="KW-0862">Zinc</keyword>
<dbReference type="Gene3D" id="4.10.60.10">
    <property type="entry name" value="Zinc finger, CCHC-type"/>
    <property type="match status" value="1"/>
</dbReference>
<dbReference type="PANTHER" id="PTHR42648:SF25">
    <property type="entry name" value="RNA-DIRECTED DNA POLYMERASE"/>
    <property type="match status" value="1"/>
</dbReference>
<dbReference type="SUPFAM" id="SSF53098">
    <property type="entry name" value="Ribonuclease H-like"/>
    <property type="match status" value="1"/>
</dbReference>
<evidence type="ECO:0000256" key="2">
    <source>
        <dbReference type="PROSITE-ProRule" id="PRU00047"/>
    </source>
</evidence>
<dbReference type="InterPro" id="IPR054722">
    <property type="entry name" value="PolX-like_BBD"/>
</dbReference>
<protein>
    <submittedName>
        <fullName evidence="6">Putative zinc finger, CCHC-type, Ribonuclease H-like domain, GAG-pre-integrase domain protein</fullName>
    </submittedName>
</protein>
<evidence type="ECO:0000256" key="1">
    <source>
        <dbReference type="ARBA" id="ARBA00022670"/>
    </source>
</evidence>
<dbReference type="Pfam" id="PF22936">
    <property type="entry name" value="Pol_BBD"/>
    <property type="match status" value="1"/>
</dbReference>
<dbReference type="Pfam" id="PF14223">
    <property type="entry name" value="Retrotran_gag_2"/>
    <property type="match status" value="1"/>
</dbReference>
<dbReference type="InterPro" id="IPR036397">
    <property type="entry name" value="RNaseH_sf"/>
</dbReference>
<feature type="domain" description="CCHC-type" evidence="4">
    <location>
        <begin position="247"/>
        <end position="262"/>
    </location>
</feature>
<dbReference type="PROSITE" id="PS50158">
    <property type="entry name" value="ZF_CCHC"/>
    <property type="match status" value="1"/>
</dbReference>
<dbReference type="PANTHER" id="PTHR42648">
    <property type="entry name" value="TRANSPOSASE, PUTATIVE-RELATED"/>
    <property type="match status" value="1"/>
</dbReference>
<organism evidence="6 7">
    <name type="scientific">Helianthus annuus</name>
    <name type="common">Common sunflower</name>
    <dbReference type="NCBI Taxonomy" id="4232"/>
    <lineage>
        <taxon>Eukaryota</taxon>
        <taxon>Viridiplantae</taxon>
        <taxon>Streptophyta</taxon>
        <taxon>Embryophyta</taxon>
        <taxon>Tracheophyta</taxon>
        <taxon>Spermatophyta</taxon>
        <taxon>Magnoliopsida</taxon>
        <taxon>eudicotyledons</taxon>
        <taxon>Gunneridae</taxon>
        <taxon>Pentapetalae</taxon>
        <taxon>asterids</taxon>
        <taxon>campanulids</taxon>
        <taxon>Asterales</taxon>
        <taxon>Asteraceae</taxon>
        <taxon>Asteroideae</taxon>
        <taxon>Heliantheae alliance</taxon>
        <taxon>Heliantheae</taxon>
        <taxon>Helianthus</taxon>
    </lineage>
</organism>
<dbReference type="InParanoid" id="A0A251U9C1"/>
<evidence type="ECO:0000259" key="5">
    <source>
        <dbReference type="PROSITE" id="PS50994"/>
    </source>
</evidence>
<name>A0A251U9C1_HELAN</name>
<dbReference type="SUPFAM" id="SSF57756">
    <property type="entry name" value="Retrovirus zinc finger-like domains"/>
    <property type="match status" value="1"/>
</dbReference>
<reference evidence="7" key="1">
    <citation type="journal article" date="2017" name="Nature">
        <title>The sunflower genome provides insights into oil metabolism, flowering and Asterid evolution.</title>
        <authorList>
            <person name="Badouin H."/>
            <person name="Gouzy J."/>
            <person name="Grassa C.J."/>
            <person name="Murat F."/>
            <person name="Staton S.E."/>
            <person name="Cottret L."/>
            <person name="Lelandais-Briere C."/>
            <person name="Owens G.L."/>
            <person name="Carrere S."/>
            <person name="Mayjonade B."/>
            <person name="Legrand L."/>
            <person name="Gill N."/>
            <person name="Kane N.C."/>
            <person name="Bowers J.E."/>
            <person name="Hubner S."/>
            <person name="Bellec A."/>
            <person name="Berard A."/>
            <person name="Berges H."/>
            <person name="Blanchet N."/>
            <person name="Boniface M.C."/>
            <person name="Brunel D."/>
            <person name="Catrice O."/>
            <person name="Chaidir N."/>
            <person name="Claudel C."/>
            <person name="Donnadieu C."/>
            <person name="Faraut T."/>
            <person name="Fievet G."/>
            <person name="Helmstetter N."/>
            <person name="King M."/>
            <person name="Knapp S.J."/>
            <person name="Lai Z."/>
            <person name="Le Paslier M.C."/>
            <person name="Lippi Y."/>
            <person name="Lorenzon L."/>
            <person name="Mandel J.R."/>
            <person name="Marage G."/>
            <person name="Marchand G."/>
            <person name="Marquand E."/>
            <person name="Bret-Mestries E."/>
            <person name="Morien E."/>
            <person name="Nambeesan S."/>
            <person name="Nguyen T."/>
            <person name="Pegot-Espagnet P."/>
            <person name="Pouilly N."/>
            <person name="Raftis F."/>
            <person name="Sallet E."/>
            <person name="Schiex T."/>
            <person name="Thomas J."/>
            <person name="Vandecasteele C."/>
            <person name="Vares D."/>
            <person name="Vear F."/>
            <person name="Vautrin S."/>
            <person name="Crespi M."/>
            <person name="Mangin B."/>
            <person name="Burke J.M."/>
            <person name="Salse J."/>
            <person name="Munos S."/>
            <person name="Vincourt P."/>
            <person name="Rieseberg L.H."/>
            <person name="Langlade N.B."/>
        </authorList>
    </citation>
    <scope>NUCLEOTIDE SEQUENCE [LARGE SCALE GENOMIC DNA]</scope>
    <source>
        <strain evidence="7">cv. SF193</strain>
    </source>
</reference>
<sequence>MEAIMDAQGLWESIEPQAGVAVDEKKSKTARAFIFQAIPEEMLLQVAKKKTAKEVWESLKTRFVGAERVQKARLHTLKSEFESMRMKDGESIDDYAGKLSGMISKYNSVGAVLGDEELVRKLLDTVTDKYIQLVASMEQYSDVEKMPFEEAIGRLKAYEDRLKLRQGSSTGERSLLFTKAEGVSNNRGFNKHGSGRGHGHTGGDRGGRSGSRGGRGSSRGRGDRHGGRTHHEGNTFHRKSQYKSHVKCFECNQYGHYASECKAEKKSEPENIWYLDSGASNHMTGRKDAFAELNEGVTGQVRFGDGSKVDIRGKGTLLFQYKTREQLVIYDAYYIPALTSNILSLGQMTEEAYVIWLHEEYLRVYDEQKRLLMKVRRSTNRLYKIELTLARPSCLATSLVDEAWIWHARLGHANFQILEAMGSKDLVTGMPRIKHPKKICEGCLVAKQTRKSFPDKAPWRASKPLELLHADLCGPITPQSMGGNQYFFLIVDDFCRYMWVYLLRSKDEALAKFKIFKAQVEKESRYKVKTLRTDRGGEFMSNEFIDYCQQEGIKRQTTAPYTPQQNGVVERRNRTVMGMTWSLLKSMNVPERHYGARLFGTPSTF</sequence>